<name>A0A1I8IN32_9PLAT</name>
<protein>
    <submittedName>
        <fullName evidence="4">Syndecan domain-containing protein</fullName>
    </submittedName>
</protein>
<dbReference type="WBParaSite" id="maker-uti_cns_0014220-snap-gene-0.1-mRNA-1">
    <property type="protein sequence ID" value="maker-uti_cns_0014220-snap-gene-0.1-mRNA-1"/>
    <property type="gene ID" value="maker-uti_cns_0014220-snap-gene-0.1"/>
</dbReference>
<keyword evidence="3" id="KW-1185">Reference proteome</keyword>
<dbReference type="Proteomes" id="UP000095280">
    <property type="component" value="Unplaced"/>
</dbReference>
<sequence>PWCQSLRLDSAAANQNWLSNAQPLTGGVTYGYDNKNYIRDHSSTNGHFHNNNRLINGYSHHQDDCDNNRTHASTAHEVHLPDFVGGFHNHSVFNRGSTVAGTTESTIEITPGSTAGSTSGSTSRRTTGSTSGSTSGRTTGSTSGSTSRGTTGSSTGSTTGSTLSTEASTMEASTTDSELEGSPERSPRLLAIIGGAVLALMSLTASVLLILFIRNFSSATSEKTYSKYTG</sequence>
<keyword evidence="2" id="KW-0472">Membrane</keyword>
<dbReference type="AlphaFoldDB" id="A0A1I8IN32"/>
<feature type="compositionally biased region" description="Low complexity" evidence="1">
    <location>
        <begin position="112"/>
        <end position="176"/>
    </location>
</feature>
<evidence type="ECO:0000256" key="1">
    <source>
        <dbReference type="SAM" id="MobiDB-lite"/>
    </source>
</evidence>
<keyword evidence="2" id="KW-1133">Transmembrane helix</keyword>
<evidence type="ECO:0000256" key="2">
    <source>
        <dbReference type="SAM" id="Phobius"/>
    </source>
</evidence>
<feature type="transmembrane region" description="Helical" evidence="2">
    <location>
        <begin position="189"/>
        <end position="213"/>
    </location>
</feature>
<feature type="region of interest" description="Disordered" evidence="1">
    <location>
        <begin position="102"/>
        <end position="184"/>
    </location>
</feature>
<proteinExistence type="predicted"/>
<reference evidence="4" key="1">
    <citation type="submission" date="2016-11" db="UniProtKB">
        <authorList>
            <consortium name="WormBaseParasite"/>
        </authorList>
    </citation>
    <scope>IDENTIFICATION</scope>
</reference>
<evidence type="ECO:0000313" key="4">
    <source>
        <dbReference type="WBParaSite" id="maker-uti_cns_0014220-snap-gene-0.1-mRNA-1"/>
    </source>
</evidence>
<evidence type="ECO:0000313" key="3">
    <source>
        <dbReference type="Proteomes" id="UP000095280"/>
    </source>
</evidence>
<keyword evidence="2" id="KW-0812">Transmembrane</keyword>
<organism evidence="3 4">
    <name type="scientific">Macrostomum lignano</name>
    <dbReference type="NCBI Taxonomy" id="282301"/>
    <lineage>
        <taxon>Eukaryota</taxon>
        <taxon>Metazoa</taxon>
        <taxon>Spiralia</taxon>
        <taxon>Lophotrochozoa</taxon>
        <taxon>Platyhelminthes</taxon>
        <taxon>Rhabditophora</taxon>
        <taxon>Macrostomorpha</taxon>
        <taxon>Macrostomida</taxon>
        <taxon>Macrostomidae</taxon>
        <taxon>Macrostomum</taxon>
    </lineage>
</organism>
<accession>A0A1I8IN32</accession>